<dbReference type="PANTHER" id="PTHR43300:SF7">
    <property type="entry name" value="UDP-N-ACETYLBACILLOSAMINE N-ACETYLTRANSFERASE"/>
    <property type="match status" value="1"/>
</dbReference>
<dbReference type="InterPro" id="IPR041561">
    <property type="entry name" value="PglD_N"/>
</dbReference>
<dbReference type="RefSeq" id="WP_130830462.1">
    <property type="nucleotide sequence ID" value="NZ_SDIK01000046.1"/>
</dbReference>
<dbReference type="InterPro" id="IPR001451">
    <property type="entry name" value="Hexapep"/>
</dbReference>
<keyword evidence="4" id="KW-0012">Acyltransferase</keyword>
<dbReference type="OrthoDB" id="708224at2"/>
<dbReference type="InterPro" id="IPR011004">
    <property type="entry name" value="Trimer_LpxA-like_sf"/>
</dbReference>
<sequence>MKRPLILLGGGGHCKSVIEAAESAGYNILGILDISEVIGNEILPNHRVLGDDNDIPIYIDKADFVVTVGYIKNPSIRIRLYNQVQEAGGHLATIIASTAHVSQYASIGEGTVILHQAVVNAGAQVGENVILNTFTNIEHNTIVGAQSHISTGTMINGDCKIGERVFIGSHSVLVNGITIGDDVIIGASSSIRKSIMEKGIYYNSSTLLKL</sequence>
<dbReference type="InterPro" id="IPR050179">
    <property type="entry name" value="Trans_hexapeptide_repeat"/>
</dbReference>
<gene>
    <name evidence="7" type="ORF">ETF27_06265</name>
</gene>
<dbReference type="GO" id="GO:0016746">
    <property type="term" value="F:acyltransferase activity"/>
    <property type="evidence" value="ECO:0007669"/>
    <property type="project" value="UniProtKB-KW"/>
</dbReference>
<dbReference type="EMBL" id="SDIK01000046">
    <property type="protein sequence ID" value="TXJ62032.1"/>
    <property type="molecule type" value="Genomic_DNA"/>
</dbReference>
<dbReference type="Pfam" id="PF00132">
    <property type="entry name" value="Hexapep"/>
    <property type="match status" value="1"/>
</dbReference>
<dbReference type="InterPro" id="IPR020019">
    <property type="entry name" value="AcTrfase_PglD-like"/>
</dbReference>
<name>A0A5C8GJ89_9BACT</name>
<feature type="binding site" evidence="5">
    <location>
        <position position="69"/>
    </location>
    <ligand>
        <name>substrate</name>
    </ligand>
</feature>
<keyword evidence="8" id="KW-1185">Reference proteome</keyword>
<dbReference type="AlphaFoldDB" id="A0A5C8GJ89"/>
<dbReference type="Proteomes" id="UP000321612">
    <property type="component" value="Unassembled WGS sequence"/>
</dbReference>
<evidence type="ECO:0000256" key="1">
    <source>
        <dbReference type="ARBA" id="ARBA00007274"/>
    </source>
</evidence>
<reference evidence="8" key="1">
    <citation type="submission" date="2019-05" db="EMBL/GenBank/DDBJ databases">
        <title>Prevotella brunnea sp. nov., isolated from a wound of a patient.</title>
        <authorList>
            <person name="Buhl M."/>
        </authorList>
    </citation>
    <scope>NUCLEOTIDE SEQUENCE [LARGE SCALE GENOMIC DNA]</scope>
    <source>
        <strain evidence="8">A2672</strain>
    </source>
</reference>
<evidence type="ECO:0000313" key="8">
    <source>
        <dbReference type="Proteomes" id="UP000321612"/>
    </source>
</evidence>
<comment type="caution">
    <text evidence="7">The sequence shown here is derived from an EMBL/GenBank/DDBJ whole genome shotgun (WGS) entry which is preliminary data.</text>
</comment>
<keyword evidence="2 7" id="KW-0808">Transferase</keyword>
<dbReference type="Pfam" id="PF17836">
    <property type="entry name" value="PglD_N"/>
    <property type="match status" value="1"/>
</dbReference>
<evidence type="ECO:0000256" key="5">
    <source>
        <dbReference type="PIRSR" id="PIRSR620019-2"/>
    </source>
</evidence>
<evidence type="ECO:0000259" key="6">
    <source>
        <dbReference type="Pfam" id="PF17836"/>
    </source>
</evidence>
<evidence type="ECO:0000256" key="2">
    <source>
        <dbReference type="ARBA" id="ARBA00022679"/>
    </source>
</evidence>
<organism evidence="7 8">
    <name type="scientific">Prevotella brunnea</name>
    <dbReference type="NCBI Taxonomy" id="2508867"/>
    <lineage>
        <taxon>Bacteria</taxon>
        <taxon>Pseudomonadati</taxon>
        <taxon>Bacteroidota</taxon>
        <taxon>Bacteroidia</taxon>
        <taxon>Bacteroidales</taxon>
        <taxon>Prevotellaceae</taxon>
        <taxon>Prevotella</taxon>
    </lineage>
</organism>
<protein>
    <submittedName>
        <fullName evidence="7">Acetyltransferase</fullName>
    </submittedName>
</protein>
<dbReference type="SUPFAM" id="SSF51161">
    <property type="entry name" value="Trimeric LpxA-like enzymes"/>
    <property type="match status" value="1"/>
</dbReference>
<dbReference type="CDD" id="cd03360">
    <property type="entry name" value="LbH_AT_putative"/>
    <property type="match status" value="1"/>
</dbReference>
<dbReference type="InterPro" id="IPR018357">
    <property type="entry name" value="Hexapep_transf_CS"/>
</dbReference>
<evidence type="ECO:0000256" key="3">
    <source>
        <dbReference type="ARBA" id="ARBA00022737"/>
    </source>
</evidence>
<keyword evidence="3" id="KW-0677">Repeat</keyword>
<dbReference type="PANTHER" id="PTHR43300">
    <property type="entry name" value="ACETYLTRANSFERASE"/>
    <property type="match status" value="1"/>
</dbReference>
<evidence type="ECO:0000256" key="4">
    <source>
        <dbReference type="ARBA" id="ARBA00023315"/>
    </source>
</evidence>
<evidence type="ECO:0000313" key="7">
    <source>
        <dbReference type="EMBL" id="TXJ62032.1"/>
    </source>
</evidence>
<accession>A0A5C8GJ89</accession>
<proteinExistence type="inferred from homology"/>
<dbReference type="NCBIfam" id="TIGR03570">
    <property type="entry name" value="NeuD_NnaD"/>
    <property type="match status" value="1"/>
</dbReference>
<feature type="binding site" evidence="5">
    <location>
        <position position="148"/>
    </location>
    <ligand>
        <name>acetyl-CoA</name>
        <dbReference type="ChEBI" id="CHEBI:57288"/>
    </ligand>
</feature>
<dbReference type="PROSITE" id="PS00101">
    <property type="entry name" value="HEXAPEP_TRANSFERASES"/>
    <property type="match status" value="1"/>
</dbReference>
<feature type="domain" description="PglD N-terminal" evidence="6">
    <location>
        <begin position="5"/>
        <end position="84"/>
    </location>
</feature>
<dbReference type="Gene3D" id="3.40.50.20">
    <property type="match status" value="1"/>
</dbReference>
<comment type="similarity">
    <text evidence="1">Belongs to the transferase hexapeptide repeat family.</text>
</comment>
<dbReference type="Gene3D" id="2.160.10.10">
    <property type="entry name" value="Hexapeptide repeat proteins"/>
    <property type="match status" value="1"/>
</dbReference>